<dbReference type="InterPro" id="IPR024930">
    <property type="entry name" value="Skp_dom_sf"/>
</dbReference>
<dbReference type="SUPFAM" id="SSF111384">
    <property type="entry name" value="OmpH-like"/>
    <property type="match status" value="2"/>
</dbReference>
<keyword evidence="2 4" id="KW-0732">Signal</keyword>
<evidence type="ECO:0000256" key="1">
    <source>
        <dbReference type="ARBA" id="ARBA00009091"/>
    </source>
</evidence>
<dbReference type="SMART" id="SM00935">
    <property type="entry name" value="OmpH"/>
    <property type="match status" value="1"/>
</dbReference>
<dbReference type="GO" id="GO:0050821">
    <property type="term" value="P:protein stabilization"/>
    <property type="evidence" value="ECO:0007669"/>
    <property type="project" value="TreeGrafter"/>
</dbReference>
<name>A0A4R2NA25_9PAST</name>
<evidence type="ECO:0000256" key="4">
    <source>
        <dbReference type="SAM" id="SignalP"/>
    </source>
</evidence>
<dbReference type="EMBL" id="SLXJ01000004">
    <property type="protein sequence ID" value="TCP17857.1"/>
    <property type="molecule type" value="Genomic_DNA"/>
</dbReference>
<organism evidence="5 6">
    <name type="scientific">Nicoletella semolina</name>
    <dbReference type="NCBI Taxonomy" id="271160"/>
    <lineage>
        <taxon>Bacteria</taxon>
        <taxon>Pseudomonadati</taxon>
        <taxon>Pseudomonadota</taxon>
        <taxon>Gammaproteobacteria</taxon>
        <taxon>Pasteurellales</taxon>
        <taxon>Pasteurellaceae</taxon>
        <taxon>Nicoletella</taxon>
    </lineage>
</organism>
<dbReference type="Gene3D" id="3.30.910.20">
    <property type="entry name" value="Skp domain"/>
    <property type="match status" value="2"/>
</dbReference>
<gene>
    <name evidence="5" type="ORF">EV693_10487</name>
</gene>
<dbReference type="OrthoDB" id="5675854at2"/>
<dbReference type="GO" id="GO:0005829">
    <property type="term" value="C:cytosol"/>
    <property type="evidence" value="ECO:0007669"/>
    <property type="project" value="TreeGrafter"/>
</dbReference>
<proteinExistence type="inferred from homology"/>
<evidence type="ECO:0000256" key="3">
    <source>
        <dbReference type="SAM" id="Coils"/>
    </source>
</evidence>
<protein>
    <submittedName>
        <fullName evidence="5">Periplasmic chaperone for outer membrane proteins Skp</fullName>
    </submittedName>
</protein>
<feature type="coiled-coil region" evidence="3">
    <location>
        <begin position="50"/>
        <end position="109"/>
    </location>
</feature>
<comment type="caution">
    <text evidence="5">The sequence shown here is derived from an EMBL/GenBank/DDBJ whole genome shotgun (WGS) entry which is preliminary data.</text>
</comment>
<feature type="chain" id="PRO_5020263291" evidence="4">
    <location>
        <begin position="24"/>
        <end position="222"/>
    </location>
</feature>
<dbReference type="Pfam" id="PF03938">
    <property type="entry name" value="OmpH"/>
    <property type="match status" value="1"/>
</dbReference>
<dbReference type="AlphaFoldDB" id="A0A4R2NA25"/>
<sequence length="222" mass="25116">MKKVFKLAALTSAFLLSSNVAMAEETIAYVNPNYLMQNHPLLTDPNSDFVKETKAQEAKLAEEDKKLAEEEKKLTEEAKKLQEEEKVLTASLQKKIEALEKEAPRMRSADIKKRQDALNAEGQAFQKKVDAFQKREEAFRQKVAQFQQTFANVQREFDEKRANIQKSIVGEMETIIQDTAKAKGFSLVIDSSAVIYTKNDANDLTQVVFDTIKKNTPKPAAK</sequence>
<dbReference type="InterPro" id="IPR005632">
    <property type="entry name" value="Chaperone_Skp"/>
</dbReference>
<reference evidence="5 6" key="1">
    <citation type="submission" date="2019-03" db="EMBL/GenBank/DDBJ databases">
        <title>Genomic Encyclopedia of Type Strains, Phase IV (KMG-IV): sequencing the most valuable type-strain genomes for metagenomic binning, comparative biology and taxonomic classification.</title>
        <authorList>
            <person name="Goeker M."/>
        </authorList>
    </citation>
    <scope>NUCLEOTIDE SEQUENCE [LARGE SCALE GENOMIC DNA]</scope>
    <source>
        <strain evidence="5 6">DSM 16380</strain>
    </source>
</reference>
<dbReference type="RefSeq" id="WP_132501094.1">
    <property type="nucleotide sequence ID" value="NZ_LVXA01000001.1"/>
</dbReference>
<feature type="signal peptide" evidence="4">
    <location>
        <begin position="1"/>
        <end position="23"/>
    </location>
</feature>
<dbReference type="PANTHER" id="PTHR35089:SF1">
    <property type="entry name" value="CHAPERONE PROTEIN SKP"/>
    <property type="match status" value="1"/>
</dbReference>
<evidence type="ECO:0000256" key="2">
    <source>
        <dbReference type="ARBA" id="ARBA00022729"/>
    </source>
</evidence>
<dbReference type="Proteomes" id="UP000295537">
    <property type="component" value="Unassembled WGS sequence"/>
</dbReference>
<dbReference type="PANTHER" id="PTHR35089">
    <property type="entry name" value="CHAPERONE PROTEIN SKP"/>
    <property type="match status" value="1"/>
</dbReference>
<accession>A0A4R2NA25</accession>
<keyword evidence="6" id="KW-1185">Reference proteome</keyword>
<evidence type="ECO:0000313" key="5">
    <source>
        <dbReference type="EMBL" id="TCP17857.1"/>
    </source>
</evidence>
<comment type="similarity">
    <text evidence="1">Belongs to the Skp family.</text>
</comment>
<keyword evidence="3" id="KW-0175">Coiled coil</keyword>
<dbReference type="GO" id="GO:0051082">
    <property type="term" value="F:unfolded protein binding"/>
    <property type="evidence" value="ECO:0007669"/>
    <property type="project" value="InterPro"/>
</dbReference>
<evidence type="ECO:0000313" key="6">
    <source>
        <dbReference type="Proteomes" id="UP000295537"/>
    </source>
</evidence>